<reference evidence="2" key="2">
    <citation type="submission" date="2021-02" db="EMBL/GenBank/DDBJ databases">
        <title>Aspergillus chevalieri M1 genome sequence.</title>
        <authorList>
            <person name="Kadooka C."/>
            <person name="Mori K."/>
            <person name="Futagami T."/>
        </authorList>
    </citation>
    <scope>NUCLEOTIDE SEQUENCE</scope>
    <source>
        <strain evidence="2">M1</strain>
    </source>
</reference>
<feature type="region of interest" description="Disordered" evidence="1">
    <location>
        <begin position="1"/>
        <end position="78"/>
    </location>
</feature>
<dbReference type="InterPro" id="IPR021833">
    <property type="entry name" value="DUF3425"/>
</dbReference>
<dbReference type="KEGG" id="ache:ACHE_10030A"/>
<gene>
    <name evidence="2" type="ORF">ACHE_10030A</name>
</gene>
<dbReference type="RefSeq" id="XP_043131150.1">
    <property type="nucleotide sequence ID" value="XM_043277742.1"/>
</dbReference>
<evidence type="ECO:0000313" key="2">
    <source>
        <dbReference type="EMBL" id="BCR82628.1"/>
    </source>
</evidence>
<protein>
    <recommendedName>
        <fullName evidence="4">BZIP domain-containing protein</fullName>
    </recommendedName>
</protein>
<feature type="compositionally biased region" description="Low complexity" evidence="1">
    <location>
        <begin position="1"/>
        <end position="13"/>
    </location>
</feature>
<name>A0A7R7VF83_ASPCH</name>
<dbReference type="GeneID" id="66976987"/>
<dbReference type="Pfam" id="PF11905">
    <property type="entry name" value="DUF3425"/>
    <property type="match status" value="1"/>
</dbReference>
<dbReference type="AlphaFoldDB" id="A0A7R7VF83"/>
<dbReference type="PANTHER" id="PTHR38116">
    <property type="entry name" value="CHROMOSOME 7, WHOLE GENOME SHOTGUN SEQUENCE"/>
    <property type="match status" value="1"/>
</dbReference>
<dbReference type="PANTHER" id="PTHR38116:SF1">
    <property type="entry name" value="BZIP DOMAIN-CONTAINING PROTEIN"/>
    <property type="match status" value="1"/>
</dbReference>
<dbReference type="EMBL" id="AP024416">
    <property type="protein sequence ID" value="BCR82628.1"/>
    <property type="molecule type" value="Genomic_DNA"/>
</dbReference>
<accession>A0A7R7VF83</accession>
<keyword evidence="3" id="KW-1185">Reference proteome</keyword>
<reference evidence="2" key="1">
    <citation type="submission" date="2021-01" db="EMBL/GenBank/DDBJ databases">
        <authorList>
            <consortium name="Aspergillus chevalieri M1 genome sequencing consortium"/>
            <person name="Kazuki M."/>
            <person name="Futagami T."/>
        </authorList>
    </citation>
    <scope>NUCLEOTIDE SEQUENCE</scope>
    <source>
        <strain evidence="2">M1</strain>
    </source>
</reference>
<organism evidence="2 3">
    <name type="scientific">Aspergillus chevalieri</name>
    <name type="common">Eurotium chevalieri</name>
    <dbReference type="NCBI Taxonomy" id="182096"/>
    <lineage>
        <taxon>Eukaryota</taxon>
        <taxon>Fungi</taxon>
        <taxon>Dikarya</taxon>
        <taxon>Ascomycota</taxon>
        <taxon>Pezizomycotina</taxon>
        <taxon>Eurotiomycetes</taxon>
        <taxon>Eurotiomycetidae</taxon>
        <taxon>Eurotiales</taxon>
        <taxon>Aspergillaceae</taxon>
        <taxon>Aspergillus</taxon>
        <taxon>Aspergillus subgen. Aspergillus</taxon>
    </lineage>
</organism>
<evidence type="ECO:0008006" key="4">
    <source>
        <dbReference type="Google" id="ProtNLM"/>
    </source>
</evidence>
<feature type="compositionally biased region" description="Basic and acidic residues" evidence="1">
    <location>
        <begin position="16"/>
        <end position="26"/>
    </location>
</feature>
<proteinExistence type="predicted"/>
<evidence type="ECO:0000313" key="3">
    <source>
        <dbReference type="Proteomes" id="UP000637239"/>
    </source>
</evidence>
<dbReference type="Proteomes" id="UP000637239">
    <property type="component" value="Chromosome 1"/>
</dbReference>
<sequence>MPPESSSSDVTSPTDDDWHGIDDKIERRRRQNRVNQRAWRLRHKQHPQRDGLPSRSPSANEPSALIPFVPPNHTHDGSSCSRPECFLISSETEMLLERFESTAYTSYILGSPQADHLLTLVRGNIFRALFHNLSVLGLSKEWMNEDALSPLASDSQSHLVRHLAMLPVSLQPTVLQRSVEHHPWLDLFPLPRMRDNMIELGDALDEYQLCEDLMGFWNTHQNDSMLVVWGDPWDPRNWEVTEQFLRKWSWLIKGCPELIWSTNYWRHQRGEKRIAYRGYE</sequence>
<evidence type="ECO:0000256" key="1">
    <source>
        <dbReference type="SAM" id="MobiDB-lite"/>
    </source>
</evidence>